<proteinExistence type="predicted"/>
<dbReference type="EMBL" id="CM042017">
    <property type="protein sequence ID" value="KAI3688775.1"/>
    <property type="molecule type" value="Genomic_DNA"/>
</dbReference>
<name>A0ACB8YTF8_CICIN</name>
<dbReference type="Proteomes" id="UP001055811">
    <property type="component" value="Linkage Group LG09"/>
</dbReference>
<evidence type="ECO:0000313" key="1">
    <source>
        <dbReference type="EMBL" id="KAI3688775.1"/>
    </source>
</evidence>
<gene>
    <name evidence="1" type="ORF">L2E82_46595</name>
</gene>
<protein>
    <submittedName>
        <fullName evidence="1">Uncharacterized protein</fullName>
    </submittedName>
</protein>
<sequence length="86" mass="9416">MAATTKLLPFSATLFLLLIFLSSTSIAVPISRTRNLMDEGSLGHQKVSGNMPSENVKGSWEITERMNLEVNDYPGSGANNRHTPRP</sequence>
<accession>A0ACB8YTF8</accession>
<comment type="caution">
    <text evidence="1">The sequence shown here is derived from an EMBL/GenBank/DDBJ whole genome shotgun (WGS) entry which is preliminary data.</text>
</comment>
<reference evidence="1 2" key="2">
    <citation type="journal article" date="2022" name="Mol. Ecol. Resour.">
        <title>The genomes of chicory, endive, great burdock and yacon provide insights into Asteraceae paleo-polyploidization history and plant inulin production.</title>
        <authorList>
            <person name="Fan W."/>
            <person name="Wang S."/>
            <person name="Wang H."/>
            <person name="Wang A."/>
            <person name="Jiang F."/>
            <person name="Liu H."/>
            <person name="Zhao H."/>
            <person name="Xu D."/>
            <person name="Zhang Y."/>
        </authorList>
    </citation>
    <scope>NUCLEOTIDE SEQUENCE [LARGE SCALE GENOMIC DNA]</scope>
    <source>
        <strain evidence="2">cv. Punajuju</strain>
        <tissue evidence="1">Leaves</tissue>
    </source>
</reference>
<reference evidence="2" key="1">
    <citation type="journal article" date="2022" name="Mol. Ecol. Resour.">
        <title>The genomes of chicory, endive, great burdock and yacon provide insights into Asteraceae palaeo-polyploidization history and plant inulin production.</title>
        <authorList>
            <person name="Fan W."/>
            <person name="Wang S."/>
            <person name="Wang H."/>
            <person name="Wang A."/>
            <person name="Jiang F."/>
            <person name="Liu H."/>
            <person name="Zhao H."/>
            <person name="Xu D."/>
            <person name="Zhang Y."/>
        </authorList>
    </citation>
    <scope>NUCLEOTIDE SEQUENCE [LARGE SCALE GENOMIC DNA]</scope>
    <source>
        <strain evidence="2">cv. Punajuju</strain>
    </source>
</reference>
<evidence type="ECO:0000313" key="2">
    <source>
        <dbReference type="Proteomes" id="UP001055811"/>
    </source>
</evidence>
<organism evidence="1 2">
    <name type="scientific">Cichorium intybus</name>
    <name type="common">Chicory</name>
    <dbReference type="NCBI Taxonomy" id="13427"/>
    <lineage>
        <taxon>Eukaryota</taxon>
        <taxon>Viridiplantae</taxon>
        <taxon>Streptophyta</taxon>
        <taxon>Embryophyta</taxon>
        <taxon>Tracheophyta</taxon>
        <taxon>Spermatophyta</taxon>
        <taxon>Magnoliopsida</taxon>
        <taxon>eudicotyledons</taxon>
        <taxon>Gunneridae</taxon>
        <taxon>Pentapetalae</taxon>
        <taxon>asterids</taxon>
        <taxon>campanulids</taxon>
        <taxon>Asterales</taxon>
        <taxon>Asteraceae</taxon>
        <taxon>Cichorioideae</taxon>
        <taxon>Cichorieae</taxon>
        <taxon>Cichoriinae</taxon>
        <taxon>Cichorium</taxon>
    </lineage>
</organism>
<keyword evidence="2" id="KW-1185">Reference proteome</keyword>